<evidence type="ECO:0000313" key="3">
    <source>
        <dbReference type="Proteomes" id="UP000236721"/>
    </source>
</evidence>
<feature type="chain" id="PRO_5009289132" evidence="1">
    <location>
        <begin position="23"/>
        <end position="176"/>
    </location>
</feature>
<proteinExistence type="predicted"/>
<evidence type="ECO:0000313" key="2">
    <source>
        <dbReference type="EMBL" id="SEG07155.1"/>
    </source>
</evidence>
<dbReference type="AlphaFoldDB" id="A0A1H5X6R5"/>
<organism evidence="2 3">
    <name type="scientific">Vibrio hangzhouensis</name>
    <dbReference type="NCBI Taxonomy" id="462991"/>
    <lineage>
        <taxon>Bacteria</taxon>
        <taxon>Pseudomonadati</taxon>
        <taxon>Pseudomonadota</taxon>
        <taxon>Gammaproteobacteria</taxon>
        <taxon>Vibrionales</taxon>
        <taxon>Vibrionaceae</taxon>
        <taxon>Vibrio</taxon>
    </lineage>
</organism>
<dbReference type="OrthoDB" id="6398658at2"/>
<reference evidence="3" key="1">
    <citation type="submission" date="2016-10" db="EMBL/GenBank/DDBJ databases">
        <authorList>
            <person name="Varghese N."/>
            <person name="Submissions S."/>
        </authorList>
    </citation>
    <scope>NUCLEOTIDE SEQUENCE [LARGE SCALE GENOMIC DNA]</scope>
    <source>
        <strain evidence="3">CGMCC 1.7062</strain>
    </source>
</reference>
<name>A0A1H5X6R5_9VIBR</name>
<accession>A0A1H5X6R5</accession>
<protein>
    <submittedName>
        <fullName evidence="2">Uncharacterized protein</fullName>
    </submittedName>
</protein>
<keyword evidence="3" id="KW-1185">Reference proteome</keyword>
<dbReference type="Proteomes" id="UP000236721">
    <property type="component" value="Unassembled WGS sequence"/>
</dbReference>
<feature type="signal peptide" evidence="1">
    <location>
        <begin position="1"/>
        <end position="22"/>
    </location>
</feature>
<dbReference type="RefSeq" id="WP_103879957.1">
    <property type="nucleotide sequence ID" value="NZ_FNVG01000006.1"/>
</dbReference>
<keyword evidence="1" id="KW-0732">Signal</keyword>
<sequence length="176" mass="20303">MNQVRRMMISSLLAVLGSQVQAQDVEALFPPKQVEKMIDVAFENMSIRYTSFATQFNFCQQQPKHAECGEPYQQKRTQYQIAKGNHDVLEQVYSQQMRTLVMPEMAYTDLVDSLRDLAYLPQGPDADTRYVDTLHAVNEWLSLHDMPNTEQVMFLHALMIKAEAINQQIRDEDVSS</sequence>
<evidence type="ECO:0000256" key="1">
    <source>
        <dbReference type="SAM" id="SignalP"/>
    </source>
</evidence>
<dbReference type="EMBL" id="FNVG01000006">
    <property type="protein sequence ID" value="SEG07155.1"/>
    <property type="molecule type" value="Genomic_DNA"/>
</dbReference>
<gene>
    <name evidence="2" type="ORF">SAMN04488244_106222</name>
</gene>